<organism evidence="3 4">
    <name type="scientific">Streptomyces lonegramiae</name>
    <dbReference type="NCBI Taxonomy" id="3075524"/>
    <lineage>
        <taxon>Bacteria</taxon>
        <taxon>Bacillati</taxon>
        <taxon>Actinomycetota</taxon>
        <taxon>Actinomycetes</taxon>
        <taxon>Kitasatosporales</taxon>
        <taxon>Streptomycetaceae</taxon>
        <taxon>Streptomyces</taxon>
    </lineage>
</organism>
<evidence type="ECO:0000256" key="2">
    <source>
        <dbReference type="SAM" id="SignalP"/>
    </source>
</evidence>
<comment type="caution">
    <text evidence="3">The sequence shown here is derived from an EMBL/GenBank/DDBJ whole genome shotgun (WGS) entry which is preliminary data.</text>
</comment>
<reference evidence="3" key="1">
    <citation type="submission" date="2024-05" db="EMBL/GenBank/DDBJ databases">
        <title>30 novel species of actinomycetes from the DSMZ collection.</title>
        <authorList>
            <person name="Nouioui I."/>
        </authorList>
    </citation>
    <scope>NUCLEOTIDE SEQUENCE</scope>
    <source>
        <strain evidence="3">DSM 41529</strain>
    </source>
</reference>
<keyword evidence="4" id="KW-1185">Reference proteome</keyword>
<accession>A0ABU2XYU9</accession>
<proteinExistence type="predicted"/>
<name>A0ABU2XYU9_9ACTN</name>
<sequence>MGIATVRICALVVGLFTGCTAACAGGSPESGRAPETVSAAPQSAQPEQPAQVQSVDAAALGATWRPGCPVPPAALRRITLSYFGFDGRSHRGELVVNRDA</sequence>
<gene>
    <name evidence="3" type="ORF">RND15_51920</name>
</gene>
<feature type="signal peptide" evidence="2">
    <location>
        <begin position="1"/>
        <end position="24"/>
    </location>
</feature>
<feature type="non-terminal residue" evidence="3">
    <location>
        <position position="100"/>
    </location>
</feature>
<evidence type="ECO:0000313" key="4">
    <source>
        <dbReference type="Proteomes" id="UP001180754"/>
    </source>
</evidence>
<feature type="compositionally biased region" description="Low complexity" evidence="1">
    <location>
        <begin position="37"/>
        <end position="52"/>
    </location>
</feature>
<feature type="chain" id="PRO_5047140246" evidence="2">
    <location>
        <begin position="25"/>
        <end position="100"/>
    </location>
</feature>
<evidence type="ECO:0000256" key="1">
    <source>
        <dbReference type="SAM" id="MobiDB-lite"/>
    </source>
</evidence>
<dbReference type="PROSITE" id="PS51257">
    <property type="entry name" value="PROKAR_LIPOPROTEIN"/>
    <property type="match status" value="1"/>
</dbReference>
<keyword evidence="2" id="KW-0732">Signal</keyword>
<dbReference type="EMBL" id="JAVRFD010000748">
    <property type="protein sequence ID" value="MDT0551089.1"/>
    <property type="molecule type" value="Genomic_DNA"/>
</dbReference>
<feature type="region of interest" description="Disordered" evidence="1">
    <location>
        <begin position="26"/>
        <end position="52"/>
    </location>
</feature>
<evidence type="ECO:0000313" key="3">
    <source>
        <dbReference type="EMBL" id="MDT0551089.1"/>
    </source>
</evidence>
<dbReference type="Proteomes" id="UP001180754">
    <property type="component" value="Unassembled WGS sequence"/>
</dbReference>
<protein>
    <submittedName>
        <fullName evidence="3">M15 family peptidase</fullName>
    </submittedName>
</protein>